<dbReference type="STRING" id="7395.A0A1A9UGZ5"/>
<name>A0A1A9UGZ5_GLOAU</name>
<feature type="region of interest" description="Disordered" evidence="1">
    <location>
        <begin position="189"/>
        <end position="223"/>
    </location>
</feature>
<feature type="compositionally biased region" description="Polar residues" evidence="1">
    <location>
        <begin position="463"/>
        <end position="486"/>
    </location>
</feature>
<dbReference type="GO" id="GO:0043186">
    <property type="term" value="C:P granule"/>
    <property type="evidence" value="ECO:0007669"/>
    <property type="project" value="TreeGrafter"/>
</dbReference>
<feature type="region of interest" description="Disordered" evidence="1">
    <location>
        <begin position="409"/>
        <end position="549"/>
    </location>
</feature>
<dbReference type="Pfam" id="PF13087">
    <property type="entry name" value="AAA_12"/>
    <property type="match status" value="1"/>
</dbReference>
<feature type="compositionally biased region" description="Polar residues" evidence="1">
    <location>
        <begin position="692"/>
        <end position="707"/>
    </location>
</feature>
<feature type="region of interest" description="Disordered" evidence="1">
    <location>
        <begin position="692"/>
        <end position="723"/>
    </location>
</feature>
<dbReference type="InterPro" id="IPR045055">
    <property type="entry name" value="DNA2/NAM7-like"/>
</dbReference>
<dbReference type="AlphaFoldDB" id="A0A1A9UGZ5"/>
<proteinExistence type="predicted"/>
<feature type="compositionally biased region" description="Polar residues" evidence="1">
    <location>
        <begin position="756"/>
        <end position="777"/>
    </location>
</feature>
<dbReference type="Gene3D" id="3.40.50.300">
    <property type="entry name" value="P-loop containing nucleotide triphosphate hydrolases"/>
    <property type="match status" value="1"/>
</dbReference>
<feature type="region of interest" description="Disordered" evidence="1">
    <location>
        <begin position="738"/>
        <end position="788"/>
    </location>
</feature>
<feature type="region of interest" description="Disordered" evidence="1">
    <location>
        <begin position="892"/>
        <end position="917"/>
    </location>
</feature>
<dbReference type="PANTHER" id="PTHR10887:SF419">
    <property type="entry name" value="RNA HELICASE MOV10L1"/>
    <property type="match status" value="1"/>
</dbReference>
<organism evidence="3 4">
    <name type="scientific">Glossina austeni</name>
    <name type="common">Savannah tsetse fly</name>
    <dbReference type="NCBI Taxonomy" id="7395"/>
    <lineage>
        <taxon>Eukaryota</taxon>
        <taxon>Metazoa</taxon>
        <taxon>Ecdysozoa</taxon>
        <taxon>Arthropoda</taxon>
        <taxon>Hexapoda</taxon>
        <taxon>Insecta</taxon>
        <taxon>Pterygota</taxon>
        <taxon>Neoptera</taxon>
        <taxon>Endopterygota</taxon>
        <taxon>Diptera</taxon>
        <taxon>Brachycera</taxon>
        <taxon>Muscomorpha</taxon>
        <taxon>Hippoboscoidea</taxon>
        <taxon>Glossinidae</taxon>
        <taxon>Glossina</taxon>
    </lineage>
</organism>
<dbReference type="SUPFAM" id="SSF52540">
    <property type="entry name" value="P-loop containing nucleoside triphosphate hydrolases"/>
    <property type="match status" value="1"/>
</dbReference>
<feature type="compositionally biased region" description="Low complexity" evidence="1">
    <location>
        <begin position="738"/>
        <end position="751"/>
    </location>
</feature>
<evidence type="ECO:0000313" key="4">
    <source>
        <dbReference type="Proteomes" id="UP000078200"/>
    </source>
</evidence>
<reference evidence="3" key="1">
    <citation type="submission" date="2020-05" db="UniProtKB">
        <authorList>
            <consortium name="EnsemblMetazoa"/>
        </authorList>
    </citation>
    <scope>IDENTIFICATION</scope>
    <source>
        <strain evidence="3">TTRI</strain>
    </source>
</reference>
<dbReference type="CDD" id="cd18808">
    <property type="entry name" value="SF1_C_Upf1"/>
    <property type="match status" value="1"/>
</dbReference>
<feature type="compositionally biased region" description="Basic and acidic residues" evidence="1">
    <location>
        <begin position="908"/>
        <end position="917"/>
    </location>
</feature>
<dbReference type="InterPro" id="IPR027417">
    <property type="entry name" value="P-loop_NTPase"/>
</dbReference>
<evidence type="ECO:0000256" key="1">
    <source>
        <dbReference type="SAM" id="MobiDB-lite"/>
    </source>
</evidence>
<evidence type="ECO:0000259" key="2">
    <source>
        <dbReference type="Pfam" id="PF13087"/>
    </source>
</evidence>
<feature type="compositionally biased region" description="Polar residues" evidence="1">
    <location>
        <begin position="648"/>
        <end position="671"/>
    </location>
</feature>
<keyword evidence="4" id="KW-1185">Reference proteome</keyword>
<feature type="region of interest" description="Disordered" evidence="1">
    <location>
        <begin position="634"/>
        <end position="671"/>
    </location>
</feature>
<dbReference type="EnsemblMetazoa" id="GAUT004613-RA">
    <property type="protein sequence ID" value="GAUT004613-PA"/>
    <property type="gene ID" value="GAUT004613"/>
</dbReference>
<feature type="compositionally biased region" description="Polar residues" evidence="1">
    <location>
        <begin position="493"/>
        <end position="546"/>
    </location>
</feature>
<dbReference type="VEuPathDB" id="VectorBase:GAUT004613"/>
<sequence>MDYVKDFLYYGINGEPVSEADIGIISPYKKQYQCIQEQLNLRKWFKIETGAVESFQGREKPIIIVSFVRSRTETLGFLKNPRRLNVTISRAKSLLILIGNAQTLSMNEDFAHIIDMCRRRGSFRGEEFKKNPNKSFLKSMEDLTLEEQQKFYVKRVTKNRRYAFVRKTGYGKYNAVAGRGEGDNVIEQAKNNNNEINDRRQSRRSGYEKRQGNVKSVNVSKDGAKSVEKQSKLNVTNIESLFNELPKVPQLVKTAASNESKGINSVKVSAPHTSHLNCSPIANPFIGMTNNNVNFNNQGFYNAHNFQMPPMGNGPSQMQAAGNGFSQMRLTGNQPSQLRPMFNGLPQMQSTGNGPPQMRPKFDISSQMRSVGNVPQQMRPKCNVPSQTGPVFNGSSQMPPICNGPPRMEPTGNGPQQMRLKGNQRSQTQPMFNGSSQMQLVGNGPSQMQPTGNRPPQTRPMFNGSSQMQPVGNKPSQMQPTGNRPPQTRPMFNGSSQMQPVGNKPSQMQPMGNGPPQTRPTFNGSSQMQPVGNKPSQMQPTGNGPPQTRPMFNGPSQMPGYNSSSTVNNSNFQGSSIPSMSAKIKYDKSALLDIRKEMTTTTAVCKADKHQTSNSLTDNQQHKNYKHILNTLNTDSATSTPNLLAKTSAKQSTRQSSSTISDNVKNNKTATSSCGTTVAETVTAVSAVRQTMISTTPSSQQNKPNTSTDRKSSSNDPASPPVKSDILANLSIQQSNLTNNMSSSTSTASSNRPLDGNTTTSNSTARSGSADSTSYYSGNPLISKPTTTNSGVLTAATGSSQLASKRQSSPVVCITTRSEATNHRTTYAHTSAELTSSRIFIKEASSQISPIACITTRSEASNHRTNYAYTSAELNSNRAAYSPQRIYYETVTRPESNLRSSNQGRTTTKKDSGCQIS</sequence>
<dbReference type="Proteomes" id="UP000078200">
    <property type="component" value="Unassembled WGS sequence"/>
</dbReference>
<dbReference type="InterPro" id="IPR041679">
    <property type="entry name" value="DNA2/NAM7-like_C"/>
</dbReference>
<protein>
    <recommendedName>
        <fullName evidence="2">DNA2/NAM7 helicase-like C-terminal domain-containing protein</fullName>
    </recommendedName>
</protein>
<dbReference type="GO" id="GO:0035194">
    <property type="term" value="P:regulatory ncRNA-mediated post-transcriptional gene silencing"/>
    <property type="evidence" value="ECO:0007669"/>
    <property type="project" value="TreeGrafter"/>
</dbReference>
<feature type="compositionally biased region" description="Polar residues" evidence="1">
    <location>
        <begin position="893"/>
        <end position="906"/>
    </location>
</feature>
<accession>A0A1A9UGZ5</accession>
<feature type="compositionally biased region" description="Basic and acidic residues" evidence="1">
    <location>
        <begin position="196"/>
        <end position="211"/>
    </location>
</feature>
<dbReference type="InterPro" id="IPR047187">
    <property type="entry name" value="SF1_C_Upf1"/>
</dbReference>
<dbReference type="PANTHER" id="PTHR10887">
    <property type="entry name" value="DNA2/NAM7 HELICASE FAMILY"/>
    <property type="match status" value="1"/>
</dbReference>
<feature type="compositionally biased region" description="Polar residues" evidence="1">
    <location>
        <begin position="423"/>
        <end position="456"/>
    </location>
</feature>
<evidence type="ECO:0000313" key="3">
    <source>
        <dbReference type="EnsemblMetazoa" id="GAUT004613-PA"/>
    </source>
</evidence>
<dbReference type="GO" id="GO:0005829">
    <property type="term" value="C:cytosol"/>
    <property type="evidence" value="ECO:0007669"/>
    <property type="project" value="TreeGrafter"/>
</dbReference>
<feature type="domain" description="DNA2/NAM7 helicase-like C-terminal" evidence="2">
    <location>
        <begin position="18"/>
        <end position="101"/>
    </location>
</feature>